<organism evidence="1 2">
    <name type="scientific">Rhizoctonia solani</name>
    <dbReference type="NCBI Taxonomy" id="456999"/>
    <lineage>
        <taxon>Eukaryota</taxon>
        <taxon>Fungi</taxon>
        <taxon>Dikarya</taxon>
        <taxon>Basidiomycota</taxon>
        <taxon>Agaricomycotina</taxon>
        <taxon>Agaricomycetes</taxon>
        <taxon>Cantharellales</taxon>
        <taxon>Ceratobasidiaceae</taxon>
        <taxon>Rhizoctonia</taxon>
    </lineage>
</organism>
<dbReference type="EMBL" id="CP059658">
    <property type="protein sequence ID" value="QRW16520.1"/>
    <property type="molecule type" value="Genomic_DNA"/>
</dbReference>
<sequence length="174" mass="19005">MDSDILQSHIVGGIIDDDTFNELLTMALQLIEDDTNGYPENASHATDPTIYSHATDVLPWGNAAYRSVSEAYGSMHTQVGHRSLDIIAGGDSTGPHNTNVNHDYQYSIQPHPPEPETMGHIQGTSAAAFTPSLNYLQPVSPLSPLTQFKKKLLKSHKISQAHLFLLPTTSITRT</sequence>
<dbReference type="KEGG" id="rsx:RhiXN_04521"/>
<dbReference type="Proteomes" id="UP000650533">
    <property type="component" value="Chromosome 1"/>
</dbReference>
<dbReference type="RefSeq" id="XP_043176757.1">
    <property type="nucleotide sequence ID" value="XM_043324338.1"/>
</dbReference>
<name>A0A8H8NNP1_9AGAM</name>
<accession>A0A8H8NNP1</accession>
<protein>
    <submittedName>
        <fullName evidence="1">Uncharacterized protein</fullName>
    </submittedName>
</protein>
<dbReference type="GeneID" id="67026801"/>
<evidence type="ECO:0000313" key="2">
    <source>
        <dbReference type="Proteomes" id="UP000650533"/>
    </source>
</evidence>
<reference evidence="1" key="1">
    <citation type="submission" date="2020-05" db="EMBL/GenBank/DDBJ databases">
        <title>Evolutionary and genomic comparisons of hybrid uninucleate and nonhybrid Rhizoctonia fungi.</title>
        <authorList>
            <person name="Li C."/>
            <person name="Chen X."/>
        </authorList>
    </citation>
    <scope>NUCLEOTIDE SEQUENCE</scope>
    <source>
        <strain evidence="1">AG-1 IA</strain>
    </source>
</reference>
<gene>
    <name evidence="1" type="ORF">RhiXN_04521</name>
</gene>
<dbReference type="AlphaFoldDB" id="A0A8H8NNP1"/>
<proteinExistence type="predicted"/>
<evidence type="ECO:0000313" key="1">
    <source>
        <dbReference type="EMBL" id="QRW16520.1"/>
    </source>
</evidence>